<evidence type="ECO:0000256" key="10">
    <source>
        <dbReference type="ARBA" id="ARBA00023329"/>
    </source>
</evidence>
<accession>A0ABT5SZA5</accession>
<dbReference type="RefSeq" id="WP_274202283.1">
    <property type="nucleotide sequence ID" value="NZ_JAQZAO010000009.1"/>
</dbReference>
<organism evidence="13 14">
    <name type="scientific">Actinomycetospora lemnae</name>
    <dbReference type="NCBI Taxonomy" id="3019891"/>
    <lineage>
        <taxon>Bacteria</taxon>
        <taxon>Bacillati</taxon>
        <taxon>Actinomycetota</taxon>
        <taxon>Actinomycetes</taxon>
        <taxon>Pseudonocardiales</taxon>
        <taxon>Pseudonocardiaceae</taxon>
        <taxon>Actinomycetospora</taxon>
    </lineage>
</organism>
<keyword evidence="8" id="KW-0770">Synapse</keyword>
<gene>
    <name evidence="13" type="ORF">PGB27_20665</name>
</gene>
<comment type="subcellular location">
    <subcellularLocation>
        <location evidence="2">Cytoplasmic vesicle</location>
        <location evidence="2">Secretory vesicle</location>
        <location evidence="2">Synaptic vesicle membrane</location>
        <topology evidence="2">Multi-pass membrane protein</topology>
    </subcellularLocation>
    <subcellularLocation>
        <location evidence="1">Early endosome membrane</location>
    </subcellularLocation>
</comment>
<feature type="transmembrane region" description="Helical" evidence="11">
    <location>
        <begin position="87"/>
        <end position="108"/>
    </location>
</feature>
<comment type="caution">
    <text evidence="13">The sequence shown here is derived from an EMBL/GenBank/DDBJ whole genome shotgun (WGS) entry which is preliminary data.</text>
</comment>
<feature type="transmembrane region" description="Helical" evidence="11">
    <location>
        <begin position="48"/>
        <end position="67"/>
    </location>
</feature>
<feature type="transmembrane region" description="Helical" evidence="11">
    <location>
        <begin position="21"/>
        <end position="42"/>
    </location>
</feature>
<keyword evidence="7 11" id="KW-1133">Transmembrane helix</keyword>
<proteinExistence type="inferred from homology"/>
<dbReference type="Proteomes" id="UP001300763">
    <property type="component" value="Unassembled WGS sequence"/>
</dbReference>
<comment type="similarity">
    <text evidence="3">Belongs to the TMEM163 family.</text>
</comment>
<dbReference type="SUPFAM" id="SSF161111">
    <property type="entry name" value="Cation efflux protein transmembrane domain-like"/>
    <property type="match status" value="1"/>
</dbReference>
<dbReference type="PANTHER" id="PTHR31937:SF2">
    <property type="entry name" value="TRANSMEMBRANE PROTEIN 163"/>
    <property type="match status" value="1"/>
</dbReference>
<protein>
    <submittedName>
        <fullName evidence="13">Cobalt transporter</fullName>
    </submittedName>
</protein>
<evidence type="ECO:0000256" key="8">
    <source>
        <dbReference type="ARBA" id="ARBA00023018"/>
    </source>
</evidence>
<evidence type="ECO:0000313" key="13">
    <source>
        <dbReference type="EMBL" id="MDD7967760.1"/>
    </source>
</evidence>
<feature type="domain" description="Cation efflux protein transmembrane" evidence="12">
    <location>
        <begin position="34"/>
        <end position="198"/>
    </location>
</feature>
<keyword evidence="10" id="KW-0968">Cytoplasmic vesicle</keyword>
<name>A0ABT5SZA5_9PSEU</name>
<sequence length="205" mass="21252">MGIRAAPPTDHQAVARRIRRVSWSSLVWLGIEGVVATAVGIATGSVALLGYGLDSAIQSLGSGVIIWRFTGRRITSADAERRAQRVVAVSFFLLAPYIAGAALTQLLTATPPHASWAGVALAAIGMILMPVFGRAKRRLGVEAGSAATSGEGSQHLICAALSATILTGLVLNATLGWWWADPTAALVLAVASLGTGIRTWRGRGC</sequence>
<dbReference type="Gene3D" id="1.20.1510.10">
    <property type="entry name" value="Cation efflux protein transmembrane domain"/>
    <property type="match status" value="1"/>
</dbReference>
<evidence type="ECO:0000256" key="1">
    <source>
        <dbReference type="ARBA" id="ARBA00004146"/>
    </source>
</evidence>
<reference evidence="13 14" key="1">
    <citation type="submission" date="2023-02" db="EMBL/GenBank/DDBJ databases">
        <title>Genome sequencing required for Actinomycetospora new species description.</title>
        <authorList>
            <person name="Saimee Y."/>
            <person name="Duangmal K."/>
        </authorList>
    </citation>
    <scope>NUCLEOTIDE SEQUENCE [LARGE SCALE GENOMIC DNA]</scope>
    <source>
        <strain evidence="13 14">DW7H6</strain>
    </source>
</reference>
<evidence type="ECO:0000256" key="7">
    <source>
        <dbReference type="ARBA" id="ARBA00022989"/>
    </source>
</evidence>
<keyword evidence="14" id="KW-1185">Reference proteome</keyword>
<evidence type="ECO:0000259" key="12">
    <source>
        <dbReference type="Pfam" id="PF01545"/>
    </source>
</evidence>
<keyword evidence="9 11" id="KW-0472">Membrane</keyword>
<feature type="transmembrane region" description="Helical" evidence="11">
    <location>
        <begin position="156"/>
        <end position="178"/>
    </location>
</feature>
<dbReference type="EMBL" id="JAQZAO010000009">
    <property type="protein sequence ID" value="MDD7967760.1"/>
    <property type="molecule type" value="Genomic_DNA"/>
</dbReference>
<dbReference type="Pfam" id="PF01545">
    <property type="entry name" value="Cation_efflux"/>
    <property type="match status" value="1"/>
</dbReference>
<dbReference type="InterPro" id="IPR027469">
    <property type="entry name" value="Cation_efflux_TMD_sf"/>
</dbReference>
<keyword evidence="6" id="KW-0862">Zinc</keyword>
<evidence type="ECO:0000256" key="5">
    <source>
        <dbReference type="ARBA" id="ARBA00022753"/>
    </source>
</evidence>
<dbReference type="InterPro" id="IPR026765">
    <property type="entry name" value="Tmem163"/>
</dbReference>
<dbReference type="InterPro" id="IPR058533">
    <property type="entry name" value="Cation_efflux_TM"/>
</dbReference>
<keyword evidence="4 11" id="KW-0812">Transmembrane</keyword>
<feature type="transmembrane region" description="Helical" evidence="11">
    <location>
        <begin position="184"/>
        <end position="200"/>
    </location>
</feature>
<evidence type="ECO:0000256" key="6">
    <source>
        <dbReference type="ARBA" id="ARBA00022833"/>
    </source>
</evidence>
<evidence type="ECO:0000313" key="14">
    <source>
        <dbReference type="Proteomes" id="UP001300763"/>
    </source>
</evidence>
<keyword evidence="5" id="KW-0967">Endosome</keyword>
<evidence type="ECO:0000256" key="9">
    <source>
        <dbReference type="ARBA" id="ARBA00023136"/>
    </source>
</evidence>
<evidence type="ECO:0000256" key="3">
    <source>
        <dbReference type="ARBA" id="ARBA00008731"/>
    </source>
</evidence>
<evidence type="ECO:0000256" key="2">
    <source>
        <dbReference type="ARBA" id="ARBA00004644"/>
    </source>
</evidence>
<dbReference type="PANTHER" id="PTHR31937">
    <property type="entry name" value="TRANSMEMBRANE PROTEIN 163"/>
    <property type="match status" value="1"/>
</dbReference>
<feature type="transmembrane region" description="Helical" evidence="11">
    <location>
        <begin position="114"/>
        <end position="135"/>
    </location>
</feature>
<evidence type="ECO:0000256" key="11">
    <source>
        <dbReference type="SAM" id="Phobius"/>
    </source>
</evidence>
<evidence type="ECO:0000256" key="4">
    <source>
        <dbReference type="ARBA" id="ARBA00022692"/>
    </source>
</evidence>